<name>A0A7V0T6G7_UNCW3</name>
<evidence type="ECO:0000313" key="2">
    <source>
        <dbReference type="EMBL" id="HDR00053.1"/>
    </source>
</evidence>
<sequence>MRVGLPRGLLYFRYGQFWRSFLAGLGVEVVLSRPTDKILLKAGLEQVSSEVCLPVKIVVGHILDLKGRVDAIFLPRLVSLEDRLHACPKMIGIVDIARMLLGGETRLITPTVTREMLWPHFRAGMEITGSPVRAWRALAAARPHLDHDPGMPDLSGTKKNIALIGHFYNVDDSYVGRPVVRAFEERGYRVRLKDELPLRVLRSRAGFASSIRWVYERELYNAFRFYFDKVDGVCVLVSMGCGPDSLVAELMR</sequence>
<dbReference type="Proteomes" id="UP000885672">
    <property type="component" value="Unassembled WGS sequence"/>
</dbReference>
<gene>
    <name evidence="2" type="ORF">ENN51_07215</name>
</gene>
<feature type="non-terminal residue" evidence="2">
    <location>
        <position position="252"/>
    </location>
</feature>
<protein>
    <recommendedName>
        <fullName evidence="1">DUF2229 domain-containing protein</fullName>
    </recommendedName>
</protein>
<accession>A0A7V0T6G7</accession>
<dbReference type="EMBL" id="DSBX01000268">
    <property type="protein sequence ID" value="HDR00053.1"/>
    <property type="molecule type" value="Genomic_DNA"/>
</dbReference>
<comment type="caution">
    <text evidence="2">The sequence shown here is derived from an EMBL/GenBank/DDBJ whole genome shotgun (WGS) entry which is preliminary data.</text>
</comment>
<dbReference type="PANTHER" id="PTHR32329">
    <property type="entry name" value="BIFUNCTIONAL PROTEIN [INCLUDES 2-HYDROXYACYL-COA DEHYDRATASE (N-TER) AND ITS ACTIVATOR DOMAIN (C_TERM)-RELATED"/>
    <property type="match status" value="1"/>
</dbReference>
<evidence type="ECO:0000259" key="1">
    <source>
        <dbReference type="Pfam" id="PF09989"/>
    </source>
</evidence>
<reference evidence="2" key="1">
    <citation type="journal article" date="2020" name="mSystems">
        <title>Genome- and Community-Level Interaction Insights into Carbon Utilization and Element Cycling Functions of Hydrothermarchaeota in Hydrothermal Sediment.</title>
        <authorList>
            <person name="Zhou Z."/>
            <person name="Liu Y."/>
            <person name="Xu W."/>
            <person name="Pan J."/>
            <person name="Luo Z.H."/>
            <person name="Li M."/>
        </authorList>
    </citation>
    <scope>NUCLEOTIDE SEQUENCE [LARGE SCALE GENOMIC DNA]</scope>
    <source>
        <strain evidence="2">SpSt-1182</strain>
    </source>
</reference>
<dbReference type="InterPro" id="IPR051805">
    <property type="entry name" value="Dehydratase_Activator_Redct"/>
</dbReference>
<dbReference type="InterPro" id="IPR018709">
    <property type="entry name" value="CoA_activase_DUF2229"/>
</dbReference>
<organism evidence="2">
    <name type="scientific">candidate division WOR-3 bacterium</name>
    <dbReference type="NCBI Taxonomy" id="2052148"/>
    <lineage>
        <taxon>Bacteria</taxon>
        <taxon>Bacteria division WOR-3</taxon>
    </lineage>
</organism>
<feature type="domain" description="DUF2229" evidence="1">
    <location>
        <begin position="2"/>
        <end position="194"/>
    </location>
</feature>
<dbReference type="AlphaFoldDB" id="A0A7V0T6G7"/>
<dbReference type="PANTHER" id="PTHR32329:SF2">
    <property type="entry name" value="BIFUNCTIONAL PROTEIN [INCLUDES 2-HYDROXYACYL-COA DEHYDRATASE (N-TER) AND ITS ACTIVATOR DOMAIN (C_TERM)"/>
    <property type="match status" value="1"/>
</dbReference>
<dbReference type="Pfam" id="PF09989">
    <property type="entry name" value="DUF2229"/>
    <property type="match status" value="1"/>
</dbReference>
<proteinExistence type="predicted"/>